<dbReference type="InterPro" id="IPR045055">
    <property type="entry name" value="DNA2/NAM7-like"/>
</dbReference>
<evidence type="ECO:0000313" key="4">
    <source>
        <dbReference type="EMBL" id="SQB34364.1"/>
    </source>
</evidence>
<dbReference type="Pfam" id="PF13086">
    <property type="entry name" value="AAA_11"/>
    <property type="match status" value="1"/>
</dbReference>
<dbReference type="GO" id="GO:0004386">
    <property type="term" value="F:helicase activity"/>
    <property type="evidence" value="ECO:0007669"/>
    <property type="project" value="UniProtKB-KW"/>
</dbReference>
<name>A0A2X2W1D8_CLOCO</name>
<feature type="domain" description="DNA2/NAM7 helicase-like C-terminal" evidence="2">
    <location>
        <begin position="1007"/>
        <end position="1191"/>
    </location>
</feature>
<keyword evidence="4" id="KW-0347">Helicase</keyword>
<proteinExistence type="predicted"/>
<dbReference type="PANTHER" id="PTHR10887">
    <property type="entry name" value="DNA2/NAM7 HELICASE FAMILY"/>
    <property type="match status" value="1"/>
</dbReference>
<dbReference type="Pfam" id="PF18741">
    <property type="entry name" value="MTES_1575"/>
    <property type="match status" value="1"/>
</dbReference>
<feature type="domain" description="Restriction endonuclease type II-like" evidence="3">
    <location>
        <begin position="1235"/>
        <end position="1322"/>
    </location>
</feature>
<dbReference type="InterPro" id="IPR027417">
    <property type="entry name" value="P-loop_NTPase"/>
</dbReference>
<dbReference type="Pfam" id="PF13087">
    <property type="entry name" value="AAA_12"/>
    <property type="match status" value="1"/>
</dbReference>
<dbReference type="PANTHER" id="PTHR10887:SF495">
    <property type="entry name" value="HELICASE SENATAXIN ISOFORM X1-RELATED"/>
    <property type="match status" value="1"/>
</dbReference>
<gene>
    <name evidence="4" type="ORF">NCTC13028_01267</name>
</gene>
<reference evidence="4 5" key="1">
    <citation type="submission" date="2018-06" db="EMBL/GenBank/DDBJ databases">
        <authorList>
            <consortium name="Pathogen Informatics"/>
            <person name="Doyle S."/>
        </authorList>
    </citation>
    <scope>NUCLEOTIDE SEQUENCE [LARGE SCALE GENOMIC DNA]</scope>
    <source>
        <strain evidence="4 5">NCTC13028</strain>
    </source>
</reference>
<protein>
    <submittedName>
        <fullName evidence="4">DNA helicase</fullName>
    </submittedName>
</protein>
<dbReference type="RefSeq" id="WP_111921450.1">
    <property type="nucleotide sequence ID" value="NZ_JAHLNT010000014.1"/>
</dbReference>
<dbReference type="Gene3D" id="3.40.50.300">
    <property type="entry name" value="P-loop containing nucleotide triphosphate hydrolases"/>
    <property type="match status" value="3"/>
</dbReference>
<keyword evidence="4" id="KW-0547">Nucleotide-binding</keyword>
<dbReference type="InterPro" id="IPR047187">
    <property type="entry name" value="SF1_C_Upf1"/>
</dbReference>
<evidence type="ECO:0000259" key="1">
    <source>
        <dbReference type="Pfam" id="PF13086"/>
    </source>
</evidence>
<dbReference type="EMBL" id="UAWC01000007">
    <property type="protein sequence ID" value="SQB34364.1"/>
    <property type="molecule type" value="Genomic_DNA"/>
</dbReference>
<dbReference type="InterPro" id="IPR041677">
    <property type="entry name" value="DNA2/NAM7_AAA_11"/>
</dbReference>
<sequence length="1353" mass="160424">MDIRKNVKNIFEYLYYLKSLNEKITRNIKYYKNTFVVDNLLKEKGCTKNNNIEDDWWISIDKECFKEYNFLFDLYQSIEKEEKIEIIFGTGILKWEIEKEDIYHPLFIAKISLDYNSEDDKFYIKLKDKIQLDIHFLQGINVYDYNNLLKIKENISIEKINPLDYKSIESYFSEILSSLYKKDVNKSNLQEPNIIKNNLIIVRNINTNLWKKDIKDIIHGLDNGMEIPKSIQALATEERLYEDEKTIKEWEDVEKELLFPLPINDEQEEIARKISKEFGVVVQGPPGTGKSHTIANLICHLLAHGKRVLVTSEKGKALKVLLDKIPEEIKALCVNLNGNDTKSIKNLEESVRQIVDNLALNPRILSEELTKLKDKLELCRLNQNKYFERLIDINRKENMNINYCGETFKINDIAIWLRENEKDFSWIEDDIDLSNKAPISQKEFERLIEYRRTIKKEELAKIKDIGILLDKIPSYKELSYAIKKFLDLKNRYEYNLDKVDGWNIYSDEGFQYNKVKEVIWEGMELIDDLEKLKLIKVMKDYFNSDILKASISSMLLNWRRYSNRLSVIKKELNSHNISIPKDVNLYKFEKDFDKIYEEINKKNKLRKSFLFLNKDCSYIINECLVDCKPIDSIEPAIIIKLYFEQNNIEKSMISLWNNTMNMYKELFIEESNVNSIIIIENYIKNIQGIVHWDERIRMSINKYLGNIKYPRNLKWTEKSTLIYLEECIDSIEEINQYNQAKTYLNTMTTFLSQKQEFYDIVNAIEELDICKLKNSYEYLEDLKVLKRKIEEMNIISNKLKIVCPKTYNKIEKGDCQYFKNWNRAWRWRKWDCLLNKIKEVDEDKIEELLEYEKNREREIIKNIIYKKTWYNQIMKVSEDEKRSLMSWLNAVKRIGKGKGKYTDEYVKLAQQEMEKCKNIIPIWIMPVDNVIENINVLDTKFDVVICDESSQSNIFSLCALMRGKKAIIVGDEQQISPQAVGINFEQVKNLGNIYLKNIPHKEWFDLQTSLYDTALRVFPDRIILKEHFRSLPEIIGFSNKLCYFNEIKILRHAKRSERLLTPIKTVKVNNGKRDEKKSINKEEAMCIANKIYECCNDKRYNGMTMGVISLLGECQGEYIQELLKEKIGIQEMIKRKIICGDAYSFQGDERDIIFLSMVIGNNMKFASLTKEADIKRFNVAASRAKNQMWVFHSVDLKDLNKDCVRYELLEYCNNYKKYNDNNNKLEYMEKRALHKEIYNIINSKGYEIYPSSDVYGIKSDFIVEGRNNKVFIKCKVHGSEKRTSEEIRDEYKLELKLKNMGWNIIKIRDLDYHRNPEKTMLDFFLKLSSLDILPNKNNIKEKILIKNKGLKAV</sequence>
<evidence type="ECO:0000313" key="5">
    <source>
        <dbReference type="Proteomes" id="UP000250223"/>
    </source>
</evidence>
<keyword evidence="4" id="KW-0378">Hydrolase</keyword>
<evidence type="ECO:0000259" key="2">
    <source>
        <dbReference type="Pfam" id="PF13087"/>
    </source>
</evidence>
<keyword evidence="4" id="KW-0067">ATP-binding</keyword>
<dbReference type="CDD" id="cd18808">
    <property type="entry name" value="SF1_C_Upf1"/>
    <property type="match status" value="1"/>
</dbReference>
<dbReference type="SUPFAM" id="SSF52540">
    <property type="entry name" value="P-loop containing nucleoside triphosphate hydrolases"/>
    <property type="match status" value="1"/>
</dbReference>
<accession>A0A2X2W1D8</accession>
<dbReference type="InterPro" id="IPR049468">
    <property type="entry name" value="Restrct_endonuc-II-like_dom"/>
</dbReference>
<dbReference type="InterPro" id="IPR041679">
    <property type="entry name" value="DNA2/NAM7-like_C"/>
</dbReference>
<dbReference type="Proteomes" id="UP000250223">
    <property type="component" value="Unassembled WGS sequence"/>
</dbReference>
<evidence type="ECO:0000259" key="3">
    <source>
        <dbReference type="Pfam" id="PF18741"/>
    </source>
</evidence>
<organism evidence="4 5">
    <name type="scientific">Clostridium cochlearium</name>
    <dbReference type="NCBI Taxonomy" id="1494"/>
    <lineage>
        <taxon>Bacteria</taxon>
        <taxon>Bacillati</taxon>
        <taxon>Bacillota</taxon>
        <taxon>Clostridia</taxon>
        <taxon>Eubacteriales</taxon>
        <taxon>Clostridiaceae</taxon>
        <taxon>Clostridium</taxon>
    </lineage>
</organism>
<feature type="domain" description="DNA2/NAM7 helicase helicase" evidence="1">
    <location>
        <begin position="263"/>
        <end position="362"/>
    </location>
</feature>